<organism evidence="2 3">
    <name type="scientific">candidate division WOR-1 bacterium RIFCSPLOWO2_12_FULL_45_9</name>
    <dbReference type="NCBI Taxonomy" id="1802568"/>
    <lineage>
        <taxon>Bacteria</taxon>
        <taxon>Bacillati</taxon>
        <taxon>Saganbacteria</taxon>
    </lineage>
</organism>
<reference evidence="2 3" key="1">
    <citation type="journal article" date="2016" name="Nat. Commun.">
        <title>Thousands of microbial genomes shed light on interconnected biogeochemical processes in an aquifer system.</title>
        <authorList>
            <person name="Anantharaman K."/>
            <person name="Brown C.T."/>
            <person name="Hug L.A."/>
            <person name="Sharon I."/>
            <person name="Castelle C.J."/>
            <person name="Probst A.J."/>
            <person name="Thomas B.C."/>
            <person name="Singh A."/>
            <person name="Wilkins M.J."/>
            <person name="Karaoz U."/>
            <person name="Brodie E.L."/>
            <person name="Williams K.H."/>
            <person name="Hubbard S.S."/>
            <person name="Banfield J.F."/>
        </authorList>
    </citation>
    <scope>NUCLEOTIDE SEQUENCE [LARGE SCALE GENOMIC DNA]</scope>
</reference>
<dbReference type="STRING" id="1802568.A3F86_02100"/>
<dbReference type="AlphaFoldDB" id="A0A1F4RPI1"/>
<protein>
    <recommendedName>
        <fullName evidence="4">Outer membrane protein beta-barrel domain-containing protein</fullName>
    </recommendedName>
</protein>
<sequence>MNMKKLVGLLIVGLLIVGEALATPSTTYWTPCVADIQPAGGWHIGIDNYFTVLTKTTDSPAAGAFATDSGLTYGFSLPAGFQAEAGIDLYESTNDPACLNAKIGVSEETLFVGAPSLGAGVFNVGLNQSTQGQNIMHLILGKDFGSAGRLHASPYYSGNFSGLGLGTDNTGWMIGYDKGFAPAKDASGEYNKLVFAADYASGSNALGGGGFGLYYFFTKTISLLTGPVFFNSQAINGKWKWTAQLDINI</sequence>
<gene>
    <name evidence="2" type="ORF">A3F86_02100</name>
</gene>
<evidence type="ECO:0000313" key="3">
    <source>
        <dbReference type="Proteomes" id="UP000179095"/>
    </source>
</evidence>
<evidence type="ECO:0008006" key="4">
    <source>
        <dbReference type="Google" id="ProtNLM"/>
    </source>
</evidence>
<proteinExistence type="predicted"/>
<accession>A0A1F4RPI1</accession>
<feature type="chain" id="PRO_5009514316" description="Outer membrane protein beta-barrel domain-containing protein" evidence="1">
    <location>
        <begin position="23"/>
        <end position="249"/>
    </location>
</feature>
<feature type="signal peptide" evidence="1">
    <location>
        <begin position="1"/>
        <end position="22"/>
    </location>
</feature>
<comment type="caution">
    <text evidence="2">The sequence shown here is derived from an EMBL/GenBank/DDBJ whole genome shotgun (WGS) entry which is preliminary data.</text>
</comment>
<name>A0A1F4RPI1_UNCSA</name>
<dbReference type="Proteomes" id="UP000179095">
    <property type="component" value="Unassembled WGS sequence"/>
</dbReference>
<dbReference type="EMBL" id="METQ01000003">
    <property type="protein sequence ID" value="OGC10125.1"/>
    <property type="molecule type" value="Genomic_DNA"/>
</dbReference>
<keyword evidence="1" id="KW-0732">Signal</keyword>
<evidence type="ECO:0000256" key="1">
    <source>
        <dbReference type="SAM" id="SignalP"/>
    </source>
</evidence>
<evidence type="ECO:0000313" key="2">
    <source>
        <dbReference type="EMBL" id="OGC10125.1"/>
    </source>
</evidence>